<proteinExistence type="predicted"/>
<keyword evidence="1" id="KW-0812">Transmembrane</keyword>
<name>A0A3P7FST6_TOXCA</name>
<accession>A0A3P7FST6</accession>
<organism evidence="2">
    <name type="scientific">Toxocara canis</name>
    <name type="common">Canine roundworm</name>
    <dbReference type="NCBI Taxonomy" id="6265"/>
    <lineage>
        <taxon>Eukaryota</taxon>
        <taxon>Metazoa</taxon>
        <taxon>Ecdysozoa</taxon>
        <taxon>Nematoda</taxon>
        <taxon>Chromadorea</taxon>
        <taxon>Rhabditida</taxon>
        <taxon>Spirurina</taxon>
        <taxon>Ascaridomorpha</taxon>
        <taxon>Ascaridoidea</taxon>
        <taxon>Toxocaridae</taxon>
        <taxon>Toxocara</taxon>
    </lineage>
</organism>
<evidence type="ECO:0000313" key="2">
    <source>
        <dbReference type="EMBL" id="VDM39340.1"/>
    </source>
</evidence>
<feature type="transmembrane region" description="Helical" evidence="1">
    <location>
        <begin position="12"/>
        <end position="29"/>
    </location>
</feature>
<evidence type="ECO:0000256" key="1">
    <source>
        <dbReference type="SAM" id="Phobius"/>
    </source>
</evidence>
<keyword evidence="1" id="KW-0472">Membrane</keyword>
<protein>
    <submittedName>
        <fullName evidence="2">Uncharacterized protein</fullName>
    </submittedName>
</protein>
<reference evidence="2" key="1">
    <citation type="submission" date="2018-11" db="EMBL/GenBank/DDBJ databases">
        <authorList>
            <consortium name="Pathogen Informatics"/>
        </authorList>
    </citation>
    <scope>NUCLEOTIDE SEQUENCE [LARGE SCALE GENOMIC DNA]</scope>
</reference>
<dbReference type="AlphaFoldDB" id="A0A3P7FST6"/>
<sequence length="162" mass="19154">MAFVKRSLGRFIAAEVIVFGGLFLGFCHLRRSEKTREFLYRYTPAVANLYYWVCSPTFFTHYIYYPSGNCWASCIFSFHSLEIHYFSGVSDQGKVEDSASFGQLTGTRRKRSDLNRWFNNNDGCFASYVVFEQWRQWRPSPEMPVQSWEKYIRIQKEAKKNV</sequence>
<dbReference type="EMBL" id="UYWY01019807">
    <property type="protein sequence ID" value="VDM39340.1"/>
    <property type="molecule type" value="Genomic_DNA"/>
</dbReference>
<gene>
    <name evidence="2" type="ORF">TCNE_LOCUS8019</name>
</gene>
<keyword evidence="1" id="KW-1133">Transmembrane helix</keyword>